<protein>
    <submittedName>
        <fullName evidence="1">Uncharacterized protein</fullName>
    </submittedName>
</protein>
<accession>A0AAW1S534</accession>
<keyword evidence="2" id="KW-1185">Reference proteome</keyword>
<organism evidence="1 2">
    <name type="scientific">Apatococcus lobatus</name>
    <dbReference type="NCBI Taxonomy" id="904363"/>
    <lineage>
        <taxon>Eukaryota</taxon>
        <taxon>Viridiplantae</taxon>
        <taxon>Chlorophyta</taxon>
        <taxon>core chlorophytes</taxon>
        <taxon>Trebouxiophyceae</taxon>
        <taxon>Chlorellales</taxon>
        <taxon>Chlorellaceae</taxon>
        <taxon>Apatococcus</taxon>
    </lineage>
</organism>
<name>A0AAW1S534_9CHLO</name>
<proteinExistence type="predicted"/>
<evidence type="ECO:0000313" key="1">
    <source>
        <dbReference type="EMBL" id="KAK9841328.1"/>
    </source>
</evidence>
<sequence>MLVVAVLGAGGLLSHYGWALFYPTNADGTFQAAGSPQHLKPPLLQKFLLRIWYGREDQELGAQLHVRGEQKWDEACPFKYNRLGLQDILDKKAQPYILGGKQKPRCSNCKADRSWAHTCQFDGQGSTCTPESQDDFLSLLLSRAKDASSAYAEMLTMTPCDLFPYLRGRTLWLVGDATMREFMQALQCFFLEFWDMDTKSLESLVPVPQPAADGPDRQQLLQQLSTGGWCVQLPQATRICYVQAESGDDLMLRVLPGFPRVTGSSLNDLMLLNFGHAHLGWEDYQANLTNFAHYVRTRQAELPFLIWQESTPQHYDSPNGDYLEPPASHECRPIAGIQQDEANGLQTSLEWMRVVTTGGWRNSLAYSLMDELHVPVVYSWNETLPLWQYHQAYRSELRAGDCTLSCHPSSYQWMVYKFWKTLSWPWCREQIFKDEPGPEPTP</sequence>
<gene>
    <name evidence="1" type="ORF">WJX74_003987</name>
</gene>
<reference evidence="1 2" key="1">
    <citation type="journal article" date="2024" name="Nat. Commun.">
        <title>Phylogenomics reveals the evolutionary origins of lichenization in chlorophyte algae.</title>
        <authorList>
            <person name="Puginier C."/>
            <person name="Libourel C."/>
            <person name="Otte J."/>
            <person name="Skaloud P."/>
            <person name="Haon M."/>
            <person name="Grisel S."/>
            <person name="Petersen M."/>
            <person name="Berrin J.G."/>
            <person name="Delaux P.M."/>
            <person name="Dal Grande F."/>
            <person name="Keller J."/>
        </authorList>
    </citation>
    <scope>NUCLEOTIDE SEQUENCE [LARGE SCALE GENOMIC DNA]</scope>
    <source>
        <strain evidence="1 2">SAG 2145</strain>
    </source>
</reference>
<evidence type="ECO:0000313" key="2">
    <source>
        <dbReference type="Proteomes" id="UP001438707"/>
    </source>
</evidence>
<dbReference type="AlphaFoldDB" id="A0AAW1S534"/>
<dbReference type="Proteomes" id="UP001438707">
    <property type="component" value="Unassembled WGS sequence"/>
</dbReference>
<comment type="caution">
    <text evidence="1">The sequence shown here is derived from an EMBL/GenBank/DDBJ whole genome shotgun (WGS) entry which is preliminary data.</text>
</comment>
<dbReference type="EMBL" id="JALJOS010000003">
    <property type="protein sequence ID" value="KAK9841328.1"/>
    <property type="molecule type" value="Genomic_DNA"/>
</dbReference>